<evidence type="ECO:0000313" key="3">
    <source>
        <dbReference type="Proteomes" id="UP000195573"/>
    </source>
</evidence>
<name>A0ABM6KGP6_9BACI</name>
<organism evidence="2 3">
    <name type="scientific">Sutcliffiella horikoshii</name>
    <dbReference type="NCBI Taxonomy" id="79883"/>
    <lineage>
        <taxon>Bacteria</taxon>
        <taxon>Bacillati</taxon>
        <taxon>Bacillota</taxon>
        <taxon>Bacilli</taxon>
        <taxon>Bacillales</taxon>
        <taxon>Bacillaceae</taxon>
        <taxon>Sutcliffiella</taxon>
    </lineage>
</organism>
<protein>
    <recommendedName>
        <fullName evidence="4">ATP synthase F0 subunit 8</fullName>
    </recommendedName>
</protein>
<keyword evidence="1" id="KW-1133">Transmembrane helix</keyword>
<dbReference type="Proteomes" id="UP000195573">
    <property type="component" value="Chromosome"/>
</dbReference>
<gene>
    <name evidence="2" type="ORF">B4U37_06385</name>
</gene>
<reference evidence="2 3" key="1">
    <citation type="submission" date="2017-04" db="EMBL/GenBank/DDBJ databases">
        <title>Complete Genome Sequence of the Bacillus horikoshii 20a strain from Cuatro Cienegas, Coahuila, Mexico.</title>
        <authorList>
            <person name="Zarza E."/>
            <person name="Alcaraz L.D."/>
            <person name="Aguilar-Salinas B."/>
            <person name="Islas A."/>
            <person name="Olmedo-Alvarez G."/>
        </authorList>
    </citation>
    <scope>NUCLEOTIDE SEQUENCE [LARGE SCALE GENOMIC DNA]</scope>
    <source>
        <strain evidence="2 3">20a</strain>
    </source>
</reference>
<keyword evidence="1" id="KW-0472">Membrane</keyword>
<sequence>MAIAFLFVWVAVFILFYINKLTNALCVQKEIPEDRQPKVFRTINVLITILLISSYVDILLSSK</sequence>
<keyword evidence="3" id="KW-1185">Reference proteome</keyword>
<proteinExistence type="predicted"/>
<evidence type="ECO:0000256" key="1">
    <source>
        <dbReference type="SAM" id="Phobius"/>
    </source>
</evidence>
<keyword evidence="1" id="KW-0812">Transmembrane</keyword>
<dbReference type="EMBL" id="CP020880">
    <property type="protein sequence ID" value="ART75678.1"/>
    <property type="molecule type" value="Genomic_DNA"/>
</dbReference>
<dbReference type="RefSeq" id="WP_010192281.1">
    <property type="nucleotide sequence ID" value="NZ_CP020880.1"/>
</dbReference>
<evidence type="ECO:0008006" key="4">
    <source>
        <dbReference type="Google" id="ProtNLM"/>
    </source>
</evidence>
<feature type="transmembrane region" description="Helical" evidence="1">
    <location>
        <begin position="40"/>
        <end position="60"/>
    </location>
</feature>
<dbReference type="GeneID" id="96738050"/>
<accession>A0ABM6KGP6</accession>
<evidence type="ECO:0000313" key="2">
    <source>
        <dbReference type="EMBL" id="ART75678.1"/>
    </source>
</evidence>